<evidence type="ECO:0000313" key="3">
    <source>
        <dbReference type="Proteomes" id="UP000614058"/>
    </source>
</evidence>
<dbReference type="RefSeq" id="WP_200523469.1">
    <property type="nucleotide sequence ID" value="NZ_JAEHNZ010000007.1"/>
</dbReference>
<sequence length="145" mass="15518">MAKNTPQTPTQPENEADKVEQSATTPEQEAQAALQAENAALQAEITALREANAALTTERDAAQAALLAAQQAAAQATATQPENPDADPRQAILACSADGVEFWRGGVLFNGAWQTVYRAEVGEEAWQRIVNEPRLRIKSADEYGA</sequence>
<gene>
    <name evidence="2" type="ORF">JDW22_13430</name>
</gene>
<feature type="compositionally biased region" description="Low complexity" evidence="1">
    <location>
        <begin position="69"/>
        <end position="80"/>
    </location>
</feature>
<accession>A0ABS1BWT4</accession>
<proteinExistence type="predicted"/>
<comment type="caution">
    <text evidence="2">The sequence shown here is derived from an EMBL/GenBank/DDBJ whole genome shotgun (WGS) entry which is preliminary data.</text>
</comment>
<dbReference type="Proteomes" id="UP000614058">
    <property type="component" value="Unassembled WGS sequence"/>
</dbReference>
<evidence type="ECO:0000256" key="1">
    <source>
        <dbReference type="SAM" id="MobiDB-lite"/>
    </source>
</evidence>
<evidence type="ECO:0000313" key="2">
    <source>
        <dbReference type="EMBL" id="MBK0397544.1"/>
    </source>
</evidence>
<feature type="compositionally biased region" description="Polar residues" evidence="1">
    <location>
        <begin position="1"/>
        <end position="13"/>
    </location>
</feature>
<name>A0ABS1BWT4_9NEIS</name>
<keyword evidence="3" id="KW-1185">Reference proteome</keyword>
<feature type="region of interest" description="Disordered" evidence="1">
    <location>
        <begin position="1"/>
        <end position="33"/>
    </location>
</feature>
<organism evidence="2 3">
    <name type="scientific">Kingella bonacorsii</name>
    <dbReference type="NCBI Taxonomy" id="2796361"/>
    <lineage>
        <taxon>Bacteria</taxon>
        <taxon>Pseudomonadati</taxon>
        <taxon>Pseudomonadota</taxon>
        <taxon>Betaproteobacteria</taxon>
        <taxon>Neisseriales</taxon>
        <taxon>Neisseriaceae</taxon>
        <taxon>Kingella</taxon>
    </lineage>
</organism>
<feature type="region of interest" description="Disordered" evidence="1">
    <location>
        <begin position="69"/>
        <end position="88"/>
    </location>
</feature>
<reference evidence="2 3" key="1">
    <citation type="journal article" date="2021" name="Pathogens">
        <title>Isolation and Characterization of Kingella bonacorsii sp. nov., A Novel Kingella Species Detected in a Stable Periodontitis Subject.</title>
        <authorList>
            <person name="Antezack A."/>
            <person name="Boxberger M."/>
            <person name="Rolland C."/>
            <person name="Monnet-Corti V."/>
            <person name="La Scola B."/>
        </authorList>
    </citation>
    <scope>NUCLEOTIDE SEQUENCE [LARGE SCALE GENOMIC DNA]</scope>
    <source>
        <strain evidence="2 3">Marseille-Q4569</strain>
    </source>
</reference>
<dbReference type="EMBL" id="JAEHNZ010000007">
    <property type="protein sequence ID" value="MBK0397544.1"/>
    <property type="molecule type" value="Genomic_DNA"/>
</dbReference>
<protein>
    <submittedName>
        <fullName evidence="2">Uncharacterized protein</fullName>
    </submittedName>
</protein>